<dbReference type="InterPro" id="IPR029044">
    <property type="entry name" value="Nucleotide-diphossugar_trans"/>
</dbReference>
<dbReference type="SUPFAM" id="SSF53448">
    <property type="entry name" value="Nucleotide-diphospho-sugar transferases"/>
    <property type="match status" value="1"/>
</dbReference>
<keyword evidence="2" id="KW-1185">Reference proteome</keyword>
<name>A0A285NTZ3_NATPI</name>
<dbReference type="AlphaFoldDB" id="A0A285NTZ3"/>
<dbReference type="OrthoDB" id="123709at2157"/>
<protein>
    <submittedName>
        <fullName evidence="1">Glucosyl-3-phosphoglycerate synthase</fullName>
    </submittedName>
</protein>
<dbReference type="Proteomes" id="UP000219453">
    <property type="component" value="Unassembled WGS sequence"/>
</dbReference>
<evidence type="ECO:0000313" key="2">
    <source>
        <dbReference type="Proteomes" id="UP000219453"/>
    </source>
</evidence>
<dbReference type="EMBL" id="OBEJ01000002">
    <property type="protein sequence ID" value="SNZ12925.1"/>
    <property type="molecule type" value="Genomic_DNA"/>
</dbReference>
<gene>
    <name evidence="1" type="ORF">SAMN06269185_1984</name>
</gene>
<organism evidence="1 2">
    <name type="scientific">Natronoarchaeum philippinense</name>
    <dbReference type="NCBI Taxonomy" id="558529"/>
    <lineage>
        <taxon>Archaea</taxon>
        <taxon>Methanobacteriati</taxon>
        <taxon>Methanobacteriota</taxon>
        <taxon>Stenosarchaea group</taxon>
        <taxon>Halobacteria</taxon>
        <taxon>Halobacteriales</taxon>
        <taxon>Natronoarchaeaceae</taxon>
    </lineage>
</organism>
<reference evidence="2" key="1">
    <citation type="submission" date="2017-09" db="EMBL/GenBank/DDBJ databases">
        <authorList>
            <person name="Varghese N."/>
            <person name="Submissions S."/>
        </authorList>
    </citation>
    <scope>NUCLEOTIDE SEQUENCE [LARGE SCALE GENOMIC DNA]</scope>
    <source>
        <strain evidence="2">DSM 27208</strain>
    </source>
</reference>
<dbReference type="RefSeq" id="WP_097008899.1">
    <property type="nucleotide sequence ID" value="NZ_OBEJ01000002.1"/>
</dbReference>
<evidence type="ECO:0000313" key="1">
    <source>
        <dbReference type="EMBL" id="SNZ12925.1"/>
    </source>
</evidence>
<dbReference type="Gene3D" id="3.90.550.10">
    <property type="entry name" value="Spore Coat Polysaccharide Biosynthesis Protein SpsA, Chain A"/>
    <property type="match status" value="1"/>
</dbReference>
<sequence length="374" mass="40400">MEYVQERIATLHDLTEARPDAPTGRSAVVVPMTDREYAGRAAERVLSTLADVDPGRVIVALRAPPERVGPFREWLGEFGFDADLLWCNGPAVETLLADRGLDGEHGKGRDVWLALGVAAADSEYVVVHDADAESYAPTHVPRLLAPLDEGYSFSKGYYARVENDRLYGRLYRLFVAPLVRALGDAYDDPVLDYLGAFRYALAGEFAATAELARSLRAQPGWGLEVGTLGETFEYAGFDGTAQVDLGTHEHDHRAVSGAAGLSGMAEYVGAALFRILDDRGIEVDYDAVREAYREAGAAMVDQYAADAAFNDLAFDRTAEREQVQTYAEAIGEPGPDRRLPAWTDAPLSPAEVVDAAERSLASIPDSAGGVALDD</sequence>
<accession>A0A285NTZ3</accession>
<proteinExistence type="predicted"/>